<evidence type="ECO:0000256" key="1">
    <source>
        <dbReference type="SAM" id="MobiDB-lite"/>
    </source>
</evidence>
<dbReference type="EMBL" id="JAHXZJ010000001">
    <property type="protein sequence ID" value="KAH0568739.1"/>
    <property type="molecule type" value="Genomic_DNA"/>
</dbReference>
<accession>A0AAV7J8L4</accession>
<feature type="compositionally biased region" description="Basic residues" evidence="1">
    <location>
        <begin position="86"/>
        <end position="104"/>
    </location>
</feature>
<dbReference type="AlphaFoldDB" id="A0AAV7J8L4"/>
<proteinExistence type="predicted"/>
<sequence>MKKGVRCKKGKSRAREWTTGRSRPVARRPSARKLEVCLWWWRFRISKKRASAASGAEAGAGATASDGPLAWFRAQSRRAERDPGRRCPKRSEKKKKKKKKKKQKVSIEEDEDEEEGIVGGDAGLVVVVLVMEDVLLRSECKSRTEFKSEQLRDALGEILERSQSTMRPAAVGK</sequence>
<dbReference type="Proteomes" id="UP000826195">
    <property type="component" value="Unassembled WGS sequence"/>
</dbReference>
<name>A0AAV7J8L4_COTGL</name>
<feature type="region of interest" description="Disordered" evidence="1">
    <location>
        <begin position="51"/>
        <end position="116"/>
    </location>
</feature>
<protein>
    <submittedName>
        <fullName evidence="2">Uncharacterized protein</fullName>
    </submittedName>
</protein>
<gene>
    <name evidence="2" type="ORF">KQX54_021429</name>
</gene>
<evidence type="ECO:0000313" key="2">
    <source>
        <dbReference type="EMBL" id="KAH0568739.1"/>
    </source>
</evidence>
<organism evidence="2 3">
    <name type="scientific">Cotesia glomerata</name>
    <name type="common">Lepidopteran parasitic wasp</name>
    <name type="synonym">Apanteles glomeratus</name>
    <dbReference type="NCBI Taxonomy" id="32391"/>
    <lineage>
        <taxon>Eukaryota</taxon>
        <taxon>Metazoa</taxon>
        <taxon>Ecdysozoa</taxon>
        <taxon>Arthropoda</taxon>
        <taxon>Hexapoda</taxon>
        <taxon>Insecta</taxon>
        <taxon>Pterygota</taxon>
        <taxon>Neoptera</taxon>
        <taxon>Endopterygota</taxon>
        <taxon>Hymenoptera</taxon>
        <taxon>Apocrita</taxon>
        <taxon>Ichneumonoidea</taxon>
        <taxon>Braconidae</taxon>
        <taxon>Microgastrinae</taxon>
        <taxon>Cotesia</taxon>
    </lineage>
</organism>
<evidence type="ECO:0000313" key="3">
    <source>
        <dbReference type="Proteomes" id="UP000826195"/>
    </source>
</evidence>
<feature type="compositionally biased region" description="Basic residues" evidence="1">
    <location>
        <begin position="1"/>
        <end position="12"/>
    </location>
</feature>
<reference evidence="2 3" key="1">
    <citation type="journal article" date="2021" name="J. Hered.">
        <title>A chromosome-level genome assembly of the parasitoid wasp, Cotesia glomerata (Hymenoptera: Braconidae).</title>
        <authorList>
            <person name="Pinto B.J."/>
            <person name="Weis J.J."/>
            <person name="Gamble T."/>
            <person name="Ode P.J."/>
            <person name="Paul R."/>
            <person name="Zaspel J.M."/>
        </authorList>
    </citation>
    <scope>NUCLEOTIDE SEQUENCE [LARGE SCALE GENOMIC DNA]</scope>
    <source>
        <strain evidence="2">CgM1</strain>
    </source>
</reference>
<feature type="compositionally biased region" description="Low complexity" evidence="1">
    <location>
        <begin position="51"/>
        <end position="65"/>
    </location>
</feature>
<comment type="caution">
    <text evidence="2">The sequence shown here is derived from an EMBL/GenBank/DDBJ whole genome shotgun (WGS) entry which is preliminary data.</text>
</comment>
<keyword evidence="3" id="KW-1185">Reference proteome</keyword>
<feature type="region of interest" description="Disordered" evidence="1">
    <location>
        <begin position="1"/>
        <end position="30"/>
    </location>
</feature>